<reference evidence="3" key="1">
    <citation type="journal article" date="2014" name="Int. J. Syst. Evol. Microbiol.">
        <title>Complete genome sequence of Corynebacterium casei LMG S-19264T (=DSM 44701T), isolated from a smear-ripened cheese.</title>
        <authorList>
            <consortium name="US DOE Joint Genome Institute (JGI-PGF)"/>
            <person name="Walter F."/>
            <person name="Albersmeier A."/>
            <person name="Kalinowski J."/>
            <person name="Ruckert C."/>
        </authorList>
    </citation>
    <scope>NUCLEOTIDE SEQUENCE</scope>
    <source>
        <strain evidence="3">CGMCC 1.12698</strain>
    </source>
</reference>
<keyword evidence="1" id="KW-0694">RNA-binding</keyword>
<dbReference type="CDD" id="cd00165">
    <property type="entry name" value="S4"/>
    <property type="match status" value="1"/>
</dbReference>
<dbReference type="PANTHER" id="PTHR13633:SF3">
    <property type="entry name" value="MITOCHONDRIAL TRANSCRIPTION RESCUE FACTOR 1"/>
    <property type="match status" value="1"/>
</dbReference>
<dbReference type="InterPro" id="IPR002942">
    <property type="entry name" value="S4_RNA-bd"/>
</dbReference>
<dbReference type="InterPro" id="IPR040591">
    <property type="entry name" value="RqcP2_RBD"/>
</dbReference>
<dbReference type="Proteomes" id="UP000605259">
    <property type="component" value="Unassembled WGS sequence"/>
</dbReference>
<evidence type="ECO:0000259" key="2">
    <source>
        <dbReference type="SMART" id="SM00363"/>
    </source>
</evidence>
<evidence type="ECO:0000313" key="4">
    <source>
        <dbReference type="Proteomes" id="UP000605259"/>
    </source>
</evidence>
<feature type="domain" description="RNA-binding S4" evidence="2">
    <location>
        <begin position="181"/>
        <end position="241"/>
    </location>
</feature>
<gene>
    <name evidence="3" type="ORF">GCM10007140_15460</name>
</gene>
<dbReference type="Pfam" id="PF17774">
    <property type="entry name" value="YlmH_RBD"/>
    <property type="match status" value="1"/>
</dbReference>
<organism evidence="3 4">
    <name type="scientific">Priestia taiwanensis</name>
    <dbReference type="NCBI Taxonomy" id="1347902"/>
    <lineage>
        <taxon>Bacteria</taxon>
        <taxon>Bacillati</taxon>
        <taxon>Bacillota</taxon>
        <taxon>Bacilli</taxon>
        <taxon>Bacillales</taxon>
        <taxon>Bacillaceae</taxon>
        <taxon>Priestia</taxon>
    </lineage>
</organism>
<dbReference type="InterPro" id="IPR012677">
    <property type="entry name" value="Nucleotide-bd_a/b_plait_sf"/>
</dbReference>
<dbReference type="Gene3D" id="3.30.70.330">
    <property type="match status" value="1"/>
</dbReference>
<dbReference type="SUPFAM" id="SSF55174">
    <property type="entry name" value="Alpha-L RNA-binding motif"/>
    <property type="match status" value="1"/>
</dbReference>
<sequence length="258" mass="29523">MSIYEHFRKEERTFIDHVLEWKQQVEYSYTSKLTDFLDPREQYIVRSLVGGNDEINVSFFGGHDTSERKRALLVPAYVEPMEDDFSLLLLEVKYASKFHTITHPQLLGALMGIGLKRQKYGDIIISNDAVQLVVSKEVASFVEMNVTSVGRAKVAIESIPFSTIHTVKEVWQEGRGTITSFRLDVVLAEIFHLSRQKVQMLIKGGAVKVNHKIVEQPSFECGEDDLFSVRGYGRCKMLSIEGQTKRDKWKITYGLQKN</sequence>
<evidence type="ECO:0000313" key="3">
    <source>
        <dbReference type="EMBL" id="GGE66187.1"/>
    </source>
</evidence>
<dbReference type="Pfam" id="PF21278">
    <property type="entry name" value="YlmH_1st"/>
    <property type="match status" value="1"/>
</dbReference>
<dbReference type="AlphaFoldDB" id="A0A917AQ42"/>
<keyword evidence="4" id="KW-1185">Reference proteome</keyword>
<dbReference type="RefSeq" id="WP_188387790.1">
    <property type="nucleotide sequence ID" value="NZ_BMFK01000001.1"/>
</dbReference>
<reference evidence="3" key="2">
    <citation type="submission" date="2020-09" db="EMBL/GenBank/DDBJ databases">
        <authorList>
            <person name="Sun Q."/>
            <person name="Zhou Y."/>
        </authorList>
    </citation>
    <scope>NUCLEOTIDE SEQUENCE</scope>
    <source>
        <strain evidence="3">CGMCC 1.12698</strain>
    </source>
</reference>
<name>A0A917AQ42_9BACI</name>
<dbReference type="InterPro" id="IPR048443">
    <property type="entry name" value="RqcP2_N"/>
</dbReference>
<comment type="caution">
    <text evidence="3">The sequence shown here is derived from an EMBL/GenBank/DDBJ whole genome shotgun (WGS) entry which is preliminary data.</text>
</comment>
<dbReference type="GO" id="GO:0003723">
    <property type="term" value="F:RNA binding"/>
    <property type="evidence" value="ECO:0007669"/>
    <property type="project" value="UniProtKB-KW"/>
</dbReference>
<accession>A0A917AQ42</accession>
<dbReference type="Gene3D" id="3.10.290.10">
    <property type="entry name" value="RNA-binding S4 domain"/>
    <property type="match status" value="1"/>
</dbReference>
<dbReference type="EMBL" id="BMFK01000001">
    <property type="protein sequence ID" value="GGE66187.1"/>
    <property type="molecule type" value="Genomic_DNA"/>
</dbReference>
<dbReference type="InterPro" id="IPR036986">
    <property type="entry name" value="S4_RNA-bd_sf"/>
</dbReference>
<protein>
    <submittedName>
        <fullName evidence="3">RNA-binding protein S4</fullName>
    </submittedName>
</protein>
<dbReference type="PROSITE" id="PS50889">
    <property type="entry name" value="S4"/>
    <property type="match status" value="1"/>
</dbReference>
<dbReference type="PANTHER" id="PTHR13633">
    <property type="entry name" value="MITOCHONDRIAL TRANSCRIPTION RESCUE FACTOR 1"/>
    <property type="match status" value="1"/>
</dbReference>
<evidence type="ECO:0000256" key="1">
    <source>
        <dbReference type="PROSITE-ProRule" id="PRU00182"/>
    </source>
</evidence>
<proteinExistence type="predicted"/>
<dbReference type="SMART" id="SM00363">
    <property type="entry name" value="S4"/>
    <property type="match status" value="1"/>
</dbReference>
<dbReference type="Pfam" id="PF01479">
    <property type="entry name" value="S4"/>
    <property type="match status" value="1"/>
</dbReference>
<dbReference type="Gene3D" id="3.30.1370.160">
    <property type="match status" value="1"/>
</dbReference>